<sequence>MGKKLSQSSLKITKNDKKQLNSLVKVLRPKVYITDSSSFKRLVQELTGNSISISSPPPTILPPVGHVPDIEIEDHGYQESNSVDLSVDSSKSVPTPFAAPESSPELSMLITTNQMDFAQYRDIESWLLEMEPFPYYYDSYAPPLIQQEV</sequence>
<feature type="domain" description="VQ" evidence="2">
    <location>
        <begin position="29"/>
        <end position="49"/>
    </location>
</feature>
<gene>
    <name evidence="3" type="ORF">F0562_003614</name>
</gene>
<protein>
    <recommendedName>
        <fullName evidence="2">VQ domain-containing protein</fullName>
    </recommendedName>
</protein>
<dbReference type="InterPro" id="IPR008889">
    <property type="entry name" value="VQ"/>
</dbReference>
<organism evidence="3 4">
    <name type="scientific">Nyssa sinensis</name>
    <dbReference type="NCBI Taxonomy" id="561372"/>
    <lineage>
        <taxon>Eukaryota</taxon>
        <taxon>Viridiplantae</taxon>
        <taxon>Streptophyta</taxon>
        <taxon>Embryophyta</taxon>
        <taxon>Tracheophyta</taxon>
        <taxon>Spermatophyta</taxon>
        <taxon>Magnoliopsida</taxon>
        <taxon>eudicotyledons</taxon>
        <taxon>Gunneridae</taxon>
        <taxon>Pentapetalae</taxon>
        <taxon>asterids</taxon>
        <taxon>Cornales</taxon>
        <taxon>Nyssaceae</taxon>
        <taxon>Nyssa</taxon>
    </lineage>
</organism>
<proteinExistence type="predicted"/>
<reference evidence="3 4" key="1">
    <citation type="submission" date="2019-09" db="EMBL/GenBank/DDBJ databases">
        <title>A chromosome-level genome assembly of the Chinese tupelo Nyssa sinensis.</title>
        <authorList>
            <person name="Yang X."/>
            <person name="Kang M."/>
            <person name="Yang Y."/>
            <person name="Xiong H."/>
            <person name="Wang M."/>
            <person name="Zhang Z."/>
            <person name="Wang Z."/>
            <person name="Wu H."/>
            <person name="Ma T."/>
            <person name="Liu J."/>
            <person name="Xi Z."/>
        </authorList>
    </citation>
    <scope>NUCLEOTIDE SEQUENCE [LARGE SCALE GENOMIC DNA]</scope>
    <source>
        <strain evidence="3">J267</strain>
        <tissue evidence="3">Leaf</tissue>
    </source>
</reference>
<dbReference type="Pfam" id="PF05678">
    <property type="entry name" value="VQ"/>
    <property type="match status" value="1"/>
</dbReference>
<evidence type="ECO:0000259" key="2">
    <source>
        <dbReference type="Pfam" id="PF05678"/>
    </source>
</evidence>
<feature type="compositionally biased region" description="Low complexity" evidence="1">
    <location>
        <begin position="80"/>
        <end position="93"/>
    </location>
</feature>
<evidence type="ECO:0000256" key="1">
    <source>
        <dbReference type="SAM" id="MobiDB-lite"/>
    </source>
</evidence>
<dbReference type="AlphaFoldDB" id="A0A5J5BZU0"/>
<accession>A0A5J5BZU0</accession>
<evidence type="ECO:0000313" key="3">
    <source>
        <dbReference type="EMBL" id="KAA8547177.1"/>
    </source>
</evidence>
<feature type="region of interest" description="Disordered" evidence="1">
    <location>
        <begin position="78"/>
        <end position="102"/>
    </location>
</feature>
<dbReference type="OrthoDB" id="1571327at2759"/>
<dbReference type="Proteomes" id="UP000325577">
    <property type="component" value="Linkage Group LG1"/>
</dbReference>
<keyword evidence="4" id="KW-1185">Reference proteome</keyword>
<dbReference type="EMBL" id="CM018032">
    <property type="protein sequence ID" value="KAA8547177.1"/>
    <property type="molecule type" value="Genomic_DNA"/>
</dbReference>
<evidence type="ECO:0000313" key="4">
    <source>
        <dbReference type="Proteomes" id="UP000325577"/>
    </source>
</evidence>
<name>A0A5J5BZU0_9ASTE</name>